<dbReference type="InterPro" id="IPR002881">
    <property type="entry name" value="DUF58"/>
</dbReference>
<dbReference type="Pfam" id="PF01882">
    <property type="entry name" value="DUF58"/>
    <property type="match status" value="1"/>
</dbReference>
<reference evidence="2 3" key="1">
    <citation type="journal article" date="2016" name="Antonie Van Leeuwenhoek">
        <title>Denitratimonas tolerans gen. nov., sp. nov., a denitrifying bacterium isolated from a bioreactor for tannery wastewater treatment.</title>
        <authorList>
            <person name="Han S.I."/>
            <person name="Kim J.O."/>
            <person name="Lee Y.R."/>
            <person name="Ekpeghere K.I."/>
            <person name="Koh S.C."/>
            <person name="Whang K.S."/>
        </authorList>
    </citation>
    <scope>NUCLEOTIDE SEQUENCE [LARGE SCALE GENOMIC DNA]</scope>
    <source>
        <strain evidence="2 3">KACC 17565</strain>
    </source>
</reference>
<feature type="domain" description="DUF58" evidence="1">
    <location>
        <begin position="46"/>
        <end position="252"/>
    </location>
</feature>
<comment type="caution">
    <text evidence="2">The sequence shown here is derived from an EMBL/GenBank/DDBJ whole genome shotgun (WGS) entry which is preliminary data.</text>
</comment>
<dbReference type="RefSeq" id="WP_337334879.1">
    <property type="nucleotide sequence ID" value="NZ_JBBDHC010000006.1"/>
</dbReference>
<evidence type="ECO:0000259" key="1">
    <source>
        <dbReference type="Pfam" id="PF01882"/>
    </source>
</evidence>
<dbReference type="Proteomes" id="UP001364472">
    <property type="component" value="Unassembled WGS sequence"/>
</dbReference>
<name>A0AAW9R4J5_9GAMM</name>
<dbReference type="EMBL" id="JBBDHC010000006">
    <property type="protein sequence ID" value="MEJ1249163.1"/>
    <property type="molecule type" value="Genomic_DNA"/>
</dbReference>
<organism evidence="2 3">
    <name type="scientific">Denitratimonas tolerans</name>
    <dbReference type="NCBI Taxonomy" id="1338420"/>
    <lineage>
        <taxon>Bacteria</taxon>
        <taxon>Pseudomonadati</taxon>
        <taxon>Pseudomonadota</taxon>
        <taxon>Gammaproteobacteria</taxon>
        <taxon>Lysobacterales</taxon>
        <taxon>Lysobacteraceae</taxon>
        <taxon>Denitratimonas</taxon>
    </lineage>
</organism>
<keyword evidence="3" id="KW-1185">Reference proteome</keyword>
<gene>
    <name evidence="2" type="ORF">WB794_05685</name>
</gene>
<proteinExistence type="predicted"/>
<dbReference type="PANTHER" id="PTHR33608">
    <property type="entry name" value="BLL2464 PROTEIN"/>
    <property type="match status" value="1"/>
</dbReference>
<protein>
    <submittedName>
        <fullName evidence="2">DUF58 domain-containing protein</fullName>
    </submittedName>
</protein>
<dbReference type="SUPFAM" id="SSF53300">
    <property type="entry name" value="vWA-like"/>
    <property type="match status" value="1"/>
</dbReference>
<sequence length="295" mass="32101">MAHALIPPDVLSRLKNLRLAAARSTGAGGIGQHASHTRGAGLEFVQYRGYEPGDALRQVDWKLYARSDRFFVREAERESPLTLWLLVDGSASMAQSDRARPEWSRLDGARLIAACIAEIALRQGDRVGLVGLHATDLRMLPPRAGTRAHNGLWLALQALECGGHFPARARLAPLWERTRAGDLVILIGDLFDEAAVALAERLAAAGREVRTIQLLTAEERDFPFDGSFLFHDAETGAEIQGDARAMRDGYLERFSAALRALDARLDAAGIARARGALDEPPDRVLHRILAPGAPA</sequence>
<dbReference type="Gene3D" id="3.40.50.410">
    <property type="entry name" value="von Willebrand factor, type A domain"/>
    <property type="match status" value="1"/>
</dbReference>
<accession>A0AAW9R4J5</accession>
<dbReference type="AlphaFoldDB" id="A0AAW9R4J5"/>
<evidence type="ECO:0000313" key="2">
    <source>
        <dbReference type="EMBL" id="MEJ1249163.1"/>
    </source>
</evidence>
<dbReference type="InterPro" id="IPR036465">
    <property type="entry name" value="vWFA_dom_sf"/>
</dbReference>
<evidence type="ECO:0000313" key="3">
    <source>
        <dbReference type="Proteomes" id="UP001364472"/>
    </source>
</evidence>
<dbReference type="PANTHER" id="PTHR33608:SF7">
    <property type="entry name" value="DUF58 DOMAIN-CONTAINING PROTEIN"/>
    <property type="match status" value="1"/>
</dbReference>